<name>A0A3P3E2K2_9BURK</name>
<accession>A0A3P3E2K2</accession>
<dbReference type="Proteomes" id="UP000271590">
    <property type="component" value="Unassembled WGS sequence"/>
</dbReference>
<reference evidence="1 2" key="1">
    <citation type="submission" date="2018-11" db="EMBL/GenBank/DDBJ databases">
        <title>The genome of Variovorax sp T529.</title>
        <authorList>
            <person name="Gao J."/>
        </authorList>
    </citation>
    <scope>NUCLEOTIDE SEQUENCE [LARGE SCALE GENOMIC DNA]</scope>
    <source>
        <strain evidence="1 2">T529</strain>
    </source>
</reference>
<dbReference type="AlphaFoldDB" id="A0A3P3E2K2"/>
<dbReference type="RefSeq" id="WP_124961987.1">
    <property type="nucleotide sequence ID" value="NZ_RQXU01000037.1"/>
</dbReference>
<comment type="caution">
    <text evidence="1">The sequence shown here is derived from an EMBL/GenBank/DDBJ whole genome shotgun (WGS) entry which is preliminary data.</text>
</comment>
<evidence type="ECO:0000313" key="2">
    <source>
        <dbReference type="Proteomes" id="UP000271590"/>
    </source>
</evidence>
<protein>
    <submittedName>
        <fullName evidence="1">Uncharacterized protein</fullName>
    </submittedName>
</protein>
<gene>
    <name evidence="1" type="ORF">EH244_30270</name>
</gene>
<evidence type="ECO:0000313" key="1">
    <source>
        <dbReference type="EMBL" id="RRH80579.1"/>
    </source>
</evidence>
<proteinExistence type="predicted"/>
<dbReference type="EMBL" id="RQXU01000037">
    <property type="protein sequence ID" value="RRH80579.1"/>
    <property type="molecule type" value="Genomic_DNA"/>
</dbReference>
<feature type="non-terminal residue" evidence="1">
    <location>
        <position position="70"/>
    </location>
</feature>
<organism evidence="1 2">
    <name type="scientific">Variovorax beijingensis</name>
    <dbReference type="NCBI Taxonomy" id="2496117"/>
    <lineage>
        <taxon>Bacteria</taxon>
        <taxon>Pseudomonadati</taxon>
        <taxon>Pseudomonadota</taxon>
        <taxon>Betaproteobacteria</taxon>
        <taxon>Burkholderiales</taxon>
        <taxon>Comamonadaceae</taxon>
        <taxon>Variovorax</taxon>
    </lineage>
</organism>
<sequence length="70" mass="8261">MLPTTEHDATRGVFNTWRAEIAERQGVNPADVSWKNVTKGEIWSLSEKQFEVTKVPTDVRREYFRQFNDF</sequence>